<keyword evidence="1" id="KW-0175">Coiled coil</keyword>
<feature type="chain" id="PRO_5047173663" evidence="4">
    <location>
        <begin position="29"/>
        <end position="1686"/>
    </location>
</feature>
<protein>
    <submittedName>
        <fullName evidence="6">FIVAR domain-containing protein</fullName>
    </submittedName>
</protein>
<feature type="transmembrane region" description="Helical" evidence="3">
    <location>
        <begin position="1662"/>
        <end position="1680"/>
    </location>
</feature>
<dbReference type="InterPro" id="IPR017853">
    <property type="entry name" value="GH"/>
</dbReference>
<evidence type="ECO:0000259" key="5">
    <source>
        <dbReference type="SMART" id="SM00635"/>
    </source>
</evidence>
<dbReference type="Pfam" id="PF07554">
    <property type="entry name" value="FIVAR"/>
    <property type="match status" value="2"/>
</dbReference>
<evidence type="ECO:0000256" key="1">
    <source>
        <dbReference type="SAM" id="Coils"/>
    </source>
</evidence>
<accession>A0ABS7KUJ8</accession>
<dbReference type="Pfam" id="PF02368">
    <property type="entry name" value="Big_2"/>
    <property type="match status" value="1"/>
</dbReference>
<keyword evidence="3" id="KW-1133">Transmembrane helix</keyword>
<evidence type="ECO:0000256" key="4">
    <source>
        <dbReference type="SAM" id="SignalP"/>
    </source>
</evidence>
<evidence type="ECO:0000313" key="6">
    <source>
        <dbReference type="EMBL" id="MBY0754247.1"/>
    </source>
</evidence>
<feature type="compositionally biased region" description="Low complexity" evidence="2">
    <location>
        <begin position="1622"/>
        <end position="1643"/>
    </location>
</feature>
<evidence type="ECO:0000313" key="7">
    <source>
        <dbReference type="Proteomes" id="UP001299068"/>
    </source>
</evidence>
<dbReference type="SUPFAM" id="SSF49373">
    <property type="entry name" value="Invasin/intimin cell-adhesion fragments"/>
    <property type="match status" value="2"/>
</dbReference>
<keyword evidence="4" id="KW-0732">Signal</keyword>
<proteinExistence type="predicted"/>
<keyword evidence="3" id="KW-0812">Transmembrane</keyword>
<evidence type="ECO:0000256" key="2">
    <source>
        <dbReference type="SAM" id="MobiDB-lite"/>
    </source>
</evidence>
<dbReference type="PANTHER" id="PTHR42264">
    <property type="entry name" value="EPHRIN_REC_LIKE DOMAIN-CONTAINING PROTEIN"/>
    <property type="match status" value="1"/>
</dbReference>
<dbReference type="Proteomes" id="UP001299068">
    <property type="component" value="Unassembled WGS sequence"/>
</dbReference>
<dbReference type="SMART" id="SM00635">
    <property type="entry name" value="BID_2"/>
    <property type="match status" value="2"/>
</dbReference>
<dbReference type="Gene3D" id="2.60.40.1080">
    <property type="match status" value="2"/>
</dbReference>
<feature type="signal peptide" evidence="4">
    <location>
        <begin position="1"/>
        <end position="28"/>
    </location>
</feature>
<feature type="domain" description="BIG2" evidence="5">
    <location>
        <begin position="623"/>
        <end position="696"/>
    </location>
</feature>
<keyword evidence="3" id="KW-0472">Membrane</keyword>
<dbReference type="InterPro" id="IPR003343">
    <property type="entry name" value="Big_2"/>
</dbReference>
<gene>
    <name evidence="6" type="ORF">K5V21_02145</name>
</gene>
<dbReference type="SUPFAM" id="SSF51445">
    <property type="entry name" value="(Trans)glycosidases"/>
    <property type="match status" value="2"/>
</dbReference>
<dbReference type="EMBL" id="JAIKTU010000002">
    <property type="protein sequence ID" value="MBY0754247.1"/>
    <property type="molecule type" value="Genomic_DNA"/>
</dbReference>
<evidence type="ECO:0000256" key="3">
    <source>
        <dbReference type="SAM" id="Phobius"/>
    </source>
</evidence>
<comment type="caution">
    <text evidence="6">The sequence shown here is derived from an EMBL/GenBank/DDBJ whole genome shotgun (WGS) entry which is preliminary data.</text>
</comment>
<reference evidence="6 7" key="1">
    <citation type="journal article" date="2021" name="Cell Host Microbe">
        <title>in vivo commensal control of Clostridioides difficile virulence.</title>
        <authorList>
            <person name="Girinathan B.P."/>
            <person name="Dibenedetto N."/>
            <person name="Worley J.N."/>
            <person name="Peltier J."/>
            <person name="Arrieta-Ortiz M.L."/>
            <person name="Rupa Christinal Immanuel S."/>
            <person name="Lavin R."/>
            <person name="Delaney M.L."/>
            <person name="Cummins C."/>
            <person name="Hoffmann M."/>
            <person name="Luo Y."/>
            <person name="Gonzalez-Escalona N."/>
            <person name="Allard M."/>
            <person name="Onderdonk A.B."/>
            <person name="Gerber G.K."/>
            <person name="Sonenshein A.L."/>
            <person name="Baliga N."/>
            <person name="Dupuy B."/>
            <person name="Bry L."/>
        </authorList>
    </citation>
    <scope>NUCLEOTIDE SEQUENCE [LARGE SCALE GENOMIC DNA]</scope>
    <source>
        <strain evidence="6 7">DSM 599</strain>
    </source>
</reference>
<dbReference type="NCBIfam" id="TIGR01167">
    <property type="entry name" value="LPXTG_anchor"/>
    <property type="match status" value="1"/>
</dbReference>
<name>A0ABS7KUJ8_CLOSR</name>
<feature type="domain" description="BIG2" evidence="5">
    <location>
        <begin position="703"/>
        <end position="785"/>
    </location>
</feature>
<feature type="coiled-coil region" evidence="1">
    <location>
        <begin position="1509"/>
        <end position="1543"/>
    </location>
</feature>
<dbReference type="Gene3D" id="2.60.120.260">
    <property type="entry name" value="Galactose-binding domain-like"/>
    <property type="match status" value="2"/>
</dbReference>
<sequence>MKILKGNFKRIISSAIAVGMLSSMVVEAKVLTSSKDKAQIIVDYNTSIGTGSKYLFGGSGIPNPNEQLAWSLMNNEMGVKLIKVPVDLARLYPNKNGEIDTNVKEEYLHVASGQLTRAKGAGMDVMLEFINLPSWLDLNNDKKFDDEGKYTSMIKEFLNEANDYKDIIKFVEIVPDSALSSNDFIDVYFKTAKAVRSVSANYKIGGPGYVLTNKNDSRLGKIENLLNEYKNEKDKSLIQYVSVRAYDVNVNSSEKDYFGEFKEGRKSIRRWSENADLPIYMTGWTTVSKNSNTPDENITENVGIKQQASALFKGMRDGWSGILFNSTTSNKQSPSSYTYKVNENGDVILNPFAKAWNLLSNKLKLGSGDFKVVSTDMGSNWIVDDSIAMINSLGEPVILATNFSDEKRNITLELKNIPYEDGDVELECYVASAGKDVNSPYVKVAGKVVNGILNATIPSIPSNGATGIIVKNGRHKELPAQTIYEFESQDNHFGGNTEITWKTEASFNRIVKNFNGVDNFVTLRKVQADGDGTYRALLYILGKNSRINVSVNGNESKIIDGSNGSLSKPVEFDINLNAGNNNTIKFWTDSGELNADKLVLVPKDIKLSIGFQNLDKLGTEGSGGNMRYILPLERKDFTVDGRIFPENSGTSNKLEYTSSNPDVVSVSNSGLLTPIKTGEAVITANIQGNNDISNSFKLVVKNAVASIEVNPKNITMKKDEEAVIEATISPENAETKDVVWTTSNSNVVKIEKEIGNKITIKAISESGNAIITAKSVDGGYEATSSITVVKPIDGGSINIDYGNTIAEGSKDIFGVTHYPSINKKDNDIGNHSKVWEMLRDDMGVKFMRADARLQEILPVWTKTPNTDWASNSDIKPGQPSYVEADYYYVEGPDGVKRQFSVEGYKKDMEYYRSHGKYLNGMSNPENWNTDRLMSWVKKAKEMGFDVMVMTFQIPEWLASGYPLPGAPHTEKACNSAPKDWEIFRDIVKKVYKMLKPYADYYELLNEPHWYIPQGGNQLRPDGTQYPSSNKVNLIAADTMYQAIDAMYEAEIEFTGNPNAKPTMKLGGGSDDSWGGEYGVLGTLFSKEYENWHDRVEFVSIHKYGSRPANQDTSNEGANSRNLKYWLRDKTGKEMPIFLNEYNASTGQPHEYHTGAKSMSYHGRNLIDMMIDGYSGGGYYTCYPSDVPMDDYEASKGWVERGKGVYAWNNGSPTLATFTKTWNLLSKKLGLGDGDFKVKSTEVKNSKISDGIGAINIAGNPIAFLTNYSNEEYGNITVKMNNLPFKSGANIKAKVYSMTTSSSINIKPVENTLKVNKDGSVEVTIDSIGANGIAGIILEGDTISINNKTLEFESYMNTFTGTSKILVEEDASNGRWLSGISDGENNSVTLSIDANKSGRYKANIYYEGKENFKMDYKVNEGDKNSVNFDKTLGISKKEIEIAVKEGINKIKFYSDEKKSGSLDKLDISNFYEEEKPVVNKHALKELIEKNKDKNEEKYTEESFKKFKDALSKGENVLNNENATKEEVENAIKELELAIKGLIEKPTDEKPVVNKNVLKELIEKNKDKNEEKYTAESFKKFKDALSKGEDVLNNENATQEEVDNAIERLELAIKCLVLNKEDSSNNNENNSDNDVNSDNNSNESNNDLEDDSDKNNLPATGRNPILLITIGIIALVGGVIVYKKRVVR</sequence>
<dbReference type="Gene3D" id="3.20.20.80">
    <property type="entry name" value="Glycosidases"/>
    <property type="match status" value="2"/>
</dbReference>
<keyword evidence="7" id="KW-1185">Reference proteome</keyword>
<dbReference type="RefSeq" id="WP_221858767.1">
    <property type="nucleotide sequence ID" value="NZ_JAIKTU010000002.1"/>
</dbReference>
<organism evidence="6 7">
    <name type="scientific">Clostridium sardiniense</name>
    <name type="common">Clostridium absonum</name>
    <dbReference type="NCBI Taxonomy" id="29369"/>
    <lineage>
        <taxon>Bacteria</taxon>
        <taxon>Bacillati</taxon>
        <taxon>Bacillota</taxon>
        <taxon>Clostridia</taxon>
        <taxon>Eubacteriales</taxon>
        <taxon>Clostridiaceae</taxon>
        <taxon>Clostridium</taxon>
    </lineage>
</organism>
<dbReference type="Gene3D" id="1.20.1270.70">
    <property type="entry name" value="Designed single chain three-helix bundle"/>
    <property type="match status" value="2"/>
</dbReference>
<feature type="region of interest" description="Disordered" evidence="2">
    <location>
        <begin position="1620"/>
        <end position="1654"/>
    </location>
</feature>
<dbReference type="InterPro" id="IPR008964">
    <property type="entry name" value="Invasin/intimin_cell_adhesion"/>
</dbReference>